<reference evidence="2" key="1">
    <citation type="submission" date="2022-04" db="EMBL/GenBank/DDBJ databases">
        <authorList>
            <person name="Forde T."/>
        </authorList>
    </citation>
    <scope>NUCLEOTIDE SEQUENCE</scope>
    <source>
        <strain evidence="2">A18Y016a</strain>
        <strain evidence="3">A18Y020d</strain>
    </source>
</reference>
<name>A0AAU9VBX8_9FIRM</name>
<gene>
    <name evidence="2" type="ORF">ERYAMS2_00010</name>
    <name evidence="3" type="ORF">ERYAMS_01568</name>
</gene>
<evidence type="ECO:0000313" key="5">
    <source>
        <dbReference type="Proteomes" id="UP001154111"/>
    </source>
</evidence>
<feature type="chain" id="PRO_5043549746" evidence="1">
    <location>
        <begin position="29"/>
        <end position="58"/>
    </location>
</feature>
<protein>
    <submittedName>
        <fullName evidence="2">LPXTG-motif cell wall anchor domain-containing protein</fullName>
    </submittedName>
</protein>
<evidence type="ECO:0000256" key="1">
    <source>
        <dbReference type="SAM" id="SignalP"/>
    </source>
</evidence>
<dbReference type="RefSeq" id="WP_254006888.1">
    <property type="nucleotide sequence ID" value="NZ_OW659477.1"/>
</dbReference>
<organism evidence="2 5">
    <name type="scientific">Erysipelothrix amsterdamensis</name>
    <dbReference type="NCBI Taxonomy" id="2929157"/>
    <lineage>
        <taxon>Bacteria</taxon>
        <taxon>Bacillati</taxon>
        <taxon>Bacillota</taxon>
        <taxon>Erysipelotrichia</taxon>
        <taxon>Erysipelotrichales</taxon>
        <taxon>Erysipelotrichaceae</taxon>
        <taxon>Erysipelothrix</taxon>
    </lineage>
</organism>
<dbReference type="EMBL" id="OW659477">
    <property type="protein sequence ID" value="CAH2760387.1"/>
    <property type="molecule type" value="Genomic_DNA"/>
</dbReference>
<keyword evidence="4" id="KW-1185">Reference proteome</keyword>
<evidence type="ECO:0000313" key="2">
    <source>
        <dbReference type="EMBL" id="CAH2760387.1"/>
    </source>
</evidence>
<sequence>MKGIKKHLVALLSTVLMMTSLGIAPALADDAPLGNDDFNIVVNKKLNPKDGTDLVPWD</sequence>
<dbReference type="EMBL" id="OW659496">
    <property type="protein sequence ID" value="CAH2763652.1"/>
    <property type="molecule type" value="Genomic_DNA"/>
</dbReference>
<dbReference type="AlphaFoldDB" id="A0AAU9VBX8"/>
<dbReference type="Proteomes" id="UP001154095">
    <property type="component" value="Chromosome"/>
</dbReference>
<feature type="signal peptide" evidence="1">
    <location>
        <begin position="1"/>
        <end position="28"/>
    </location>
</feature>
<accession>A0AAU9VBX8</accession>
<evidence type="ECO:0000313" key="3">
    <source>
        <dbReference type="EMBL" id="CAH2763652.1"/>
    </source>
</evidence>
<dbReference type="Proteomes" id="UP001154111">
    <property type="component" value="Chromosome"/>
</dbReference>
<proteinExistence type="predicted"/>
<evidence type="ECO:0000313" key="4">
    <source>
        <dbReference type="Proteomes" id="UP001154095"/>
    </source>
</evidence>
<keyword evidence="1" id="KW-0732">Signal</keyword>